<feature type="compositionally biased region" description="Acidic residues" evidence="1">
    <location>
        <begin position="61"/>
        <end position="77"/>
    </location>
</feature>
<dbReference type="AlphaFoldDB" id="A0A2N5V5M5"/>
<sequence>MQSPRGVTYPQGAYVNSSNVKVGFFTEPERLARIEALTNQMPFLYRLVEGKLQADETTSADLEDGDEPPPNEEEESQDNTAMSGSAEDLPATTPGGIKLFPNIPNDPGTTHTAKDRFVASEADVNEIEGGFYLKSKDRQVRQKVRVETVARTICAMVAFSTNRRHNVFQLSNSLLFLASGVTERVSSYLNYIGLCSSRKTAHLALNTLGKEAEGKLKSRFSVKNGALLAPNICYDNLDFQQKVHMQSVGHSSIMFHGTWGYIHSVPPSIITALDPAELTTKALNDALHAASKLTIRPMMFAPTLESSIHFEATLKSQIMDAVLTYVATPTDHLFPLRRTLPAVNPLEPELPNIAMLRLMLASDNSAAGVGEVFTGIIQQSGLTNKEFHSRLQIVEGDLGSCNLFESLRNQRTPARHAHTSMDKILPIPGAAHTLWNLAQAIYLAYWGDKKHSRDTGAWRSLHALGIAVNKPVTKKDFNLMLSHIERIHNATIIYCVLIVLDEGHEAIEPKLRQMTSQKICKLVDDTYTKFCSGAARRSKECHEGRRPGTADVHVAAVGCYGPGNSTSPTLLKTLAKVDPSFGGGIAPLTCKSGNEYTVD</sequence>
<dbReference type="OrthoDB" id="2505697at2759"/>
<evidence type="ECO:0000313" key="4">
    <source>
        <dbReference type="Proteomes" id="UP000235388"/>
    </source>
</evidence>
<feature type="region of interest" description="Disordered" evidence="1">
    <location>
        <begin position="58"/>
        <end position="112"/>
    </location>
</feature>
<dbReference type="Proteomes" id="UP000235388">
    <property type="component" value="Unassembled WGS sequence"/>
</dbReference>
<protein>
    <recommendedName>
        <fullName evidence="2">DUF6589 domain-containing protein</fullName>
    </recommendedName>
</protein>
<feature type="domain" description="DUF6589" evidence="2">
    <location>
        <begin position="296"/>
        <end position="540"/>
    </location>
</feature>
<gene>
    <name evidence="3" type="ORF">PCANC_11290</name>
</gene>
<evidence type="ECO:0000313" key="3">
    <source>
        <dbReference type="EMBL" id="PLW45206.1"/>
    </source>
</evidence>
<evidence type="ECO:0000256" key="1">
    <source>
        <dbReference type="SAM" id="MobiDB-lite"/>
    </source>
</evidence>
<evidence type="ECO:0000259" key="2">
    <source>
        <dbReference type="Pfam" id="PF20231"/>
    </source>
</evidence>
<keyword evidence="4" id="KW-1185">Reference proteome</keyword>
<dbReference type="EMBL" id="PGCJ01000130">
    <property type="protein sequence ID" value="PLW45206.1"/>
    <property type="molecule type" value="Genomic_DNA"/>
</dbReference>
<proteinExistence type="predicted"/>
<comment type="caution">
    <text evidence="3">The sequence shown here is derived from an EMBL/GenBank/DDBJ whole genome shotgun (WGS) entry which is preliminary data.</text>
</comment>
<dbReference type="STRING" id="200324.A0A2N5V5M5"/>
<accession>A0A2N5V5M5</accession>
<reference evidence="3 4" key="1">
    <citation type="submission" date="2017-11" db="EMBL/GenBank/DDBJ databases">
        <title>De novo assembly and phasing of dikaryotic genomes from two isolates of Puccinia coronata f. sp. avenae, the causal agent of oat crown rust.</title>
        <authorList>
            <person name="Miller M.E."/>
            <person name="Zhang Y."/>
            <person name="Omidvar V."/>
            <person name="Sperschneider J."/>
            <person name="Schwessinger B."/>
            <person name="Raley C."/>
            <person name="Palmer J.M."/>
            <person name="Garnica D."/>
            <person name="Upadhyaya N."/>
            <person name="Rathjen J."/>
            <person name="Taylor J.M."/>
            <person name="Park R.F."/>
            <person name="Dodds P.N."/>
            <person name="Hirsch C.D."/>
            <person name="Kianian S.F."/>
            <person name="Figueroa M."/>
        </authorList>
    </citation>
    <scope>NUCLEOTIDE SEQUENCE [LARGE SCALE GENOMIC DNA]</scope>
    <source>
        <strain evidence="3">12NC29</strain>
    </source>
</reference>
<dbReference type="InterPro" id="IPR046496">
    <property type="entry name" value="DUF6589"/>
</dbReference>
<name>A0A2N5V5M5_9BASI</name>
<dbReference type="Pfam" id="PF20231">
    <property type="entry name" value="DUF6589"/>
    <property type="match status" value="1"/>
</dbReference>
<organism evidence="3 4">
    <name type="scientific">Puccinia coronata f. sp. avenae</name>
    <dbReference type="NCBI Taxonomy" id="200324"/>
    <lineage>
        <taxon>Eukaryota</taxon>
        <taxon>Fungi</taxon>
        <taxon>Dikarya</taxon>
        <taxon>Basidiomycota</taxon>
        <taxon>Pucciniomycotina</taxon>
        <taxon>Pucciniomycetes</taxon>
        <taxon>Pucciniales</taxon>
        <taxon>Pucciniaceae</taxon>
        <taxon>Puccinia</taxon>
    </lineage>
</organism>